<reference evidence="1" key="1">
    <citation type="submission" date="2021-01" db="EMBL/GenBank/DDBJ databases">
        <authorList>
            <consortium name="Genoscope - CEA"/>
            <person name="William W."/>
        </authorList>
    </citation>
    <scope>NUCLEOTIDE SEQUENCE</scope>
</reference>
<organism evidence="1 2">
    <name type="scientific">Paramecium sonneborni</name>
    <dbReference type="NCBI Taxonomy" id="65129"/>
    <lineage>
        <taxon>Eukaryota</taxon>
        <taxon>Sar</taxon>
        <taxon>Alveolata</taxon>
        <taxon>Ciliophora</taxon>
        <taxon>Intramacronucleata</taxon>
        <taxon>Oligohymenophorea</taxon>
        <taxon>Peniculida</taxon>
        <taxon>Parameciidae</taxon>
        <taxon>Paramecium</taxon>
    </lineage>
</organism>
<gene>
    <name evidence="1" type="ORF">PSON_ATCC_30995.1.T0070295</name>
</gene>
<dbReference type="Proteomes" id="UP000692954">
    <property type="component" value="Unassembled WGS sequence"/>
</dbReference>
<evidence type="ECO:0000313" key="2">
    <source>
        <dbReference type="Proteomes" id="UP000692954"/>
    </source>
</evidence>
<name>A0A8S1KFG4_9CILI</name>
<protein>
    <submittedName>
        <fullName evidence="1">Uncharacterized protein</fullName>
    </submittedName>
</protein>
<proteinExistence type="predicted"/>
<dbReference type="EMBL" id="CAJJDN010000007">
    <property type="protein sequence ID" value="CAD8053347.1"/>
    <property type="molecule type" value="Genomic_DNA"/>
</dbReference>
<comment type="caution">
    <text evidence="1">The sequence shown here is derived from an EMBL/GenBank/DDBJ whole genome shotgun (WGS) entry which is preliminary data.</text>
</comment>
<dbReference type="AlphaFoldDB" id="A0A8S1KFG4"/>
<accession>A0A8S1KFG4</accession>
<keyword evidence="2" id="KW-1185">Reference proteome</keyword>
<evidence type="ECO:0000313" key="1">
    <source>
        <dbReference type="EMBL" id="CAD8053347.1"/>
    </source>
</evidence>
<sequence>MSIHKEMVILYNKNYKILFHSLRRNTQAYSNRCQVHQKVVILNFGGTFATINQGKENGNA</sequence>